<proteinExistence type="predicted"/>
<comment type="caution">
    <text evidence="2">The sequence shown here is derived from an EMBL/GenBank/DDBJ whole genome shotgun (WGS) entry which is preliminary data.</text>
</comment>
<evidence type="ECO:0000256" key="1">
    <source>
        <dbReference type="SAM" id="MobiDB-lite"/>
    </source>
</evidence>
<dbReference type="InterPro" id="IPR052766">
    <property type="entry name" value="S41A_metabolite_peptidase"/>
</dbReference>
<evidence type="ECO:0008006" key="4">
    <source>
        <dbReference type="Google" id="ProtNLM"/>
    </source>
</evidence>
<dbReference type="OrthoDB" id="2437318at2759"/>
<sequence length="262" mass="29557">MLAAVAENLILDLSHSPGWYICMGDVLLKILFPEDVPFVTNLRLTPLVREQLADRRLGVSSLFNPYGYPPDNSYWSGSYLQEKSHPDRDYSFSNFVLDICPKDRFKPSMDPSVEANRKRTTPQTDAASYRPWDPENLAILTDGYCGSTCALISNTLRYKYDVPAVVVGGKSLASEERMSYSTFPGLHVVDNAYVFRSIGSLRGDTDDAALGHQEEGDFKEAKEPLPKAFGHKARQRMTYRQIYYTGRTKDQFSYKDGQHSPA</sequence>
<accession>A0A9P6KET9</accession>
<protein>
    <recommendedName>
        <fullName evidence="4">Peptidase family S41</fullName>
    </recommendedName>
</protein>
<organism evidence="2 3">
    <name type="scientific">Lunasporangiospora selenospora</name>
    <dbReference type="NCBI Taxonomy" id="979761"/>
    <lineage>
        <taxon>Eukaryota</taxon>
        <taxon>Fungi</taxon>
        <taxon>Fungi incertae sedis</taxon>
        <taxon>Mucoromycota</taxon>
        <taxon>Mortierellomycotina</taxon>
        <taxon>Mortierellomycetes</taxon>
        <taxon>Mortierellales</taxon>
        <taxon>Mortierellaceae</taxon>
        <taxon>Lunasporangiospora</taxon>
    </lineage>
</organism>
<feature type="region of interest" description="Disordered" evidence="1">
    <location>
        <begin position="108"/>
        <end position="128"/>
    </location>
</feature>
<dbReference type="Proteomes" id="UP000780801">
    <property type="component" value="Unassembled WGS sequence"/>
</dbReference>
<dbReference type="PANTHER" id="PTHR37049:SF4">
    <property type="entry name" value="RHODANESE DOMAIN-CONTAINING PROTEIN"/>
    <property type="match status" value="1"/>
</dbReference>
<gene>
    <name evidence="2" type="ORF">BGW38_000435</name>
</gene>
<dbReference type="EMBL" id="JAABOA010001116">
    <property type="protein sequence ID" value="KAF9582266.1"/>
    <property type="molecule type" value="Genomic_DNA"/>
</dbReference>
<dbReference type="PANTHER" id="PTHR37049">
    <property type="entry name" value="PEPTIDASE S41 FAMILY PROTEIN"/>
    <property type="match status" value="1"/>
</dbReference>
<evidence type="ECO:0000313" key="2">
    <source>
        <dbReference type="EMBL" id="KAF9582266.1"/>
    </source>
</evidence>
<dbReference type="Gene3D" id="3.90.226.10">
    <property type="entry name" value="2-enoyl-CoA Hydratase, Chain A, domain 1"/>
    <property type="match status" value="1"/>
</dbReference>
<keyword evidence="3" id="KW-1185">Reference proteome</keyword>
<dbReference type="AlphaFoldDB" id="A0A9P6KET9"/>
<reference evidence="2" key="1">
    <citation type="journal article" date="2020" name="Fungal Divers.">
        <title>Resolving the Mortierellaceae phylogeny through synthesis of multi-gene phylogenetics and phylogenomics.</title>
        <authorList>
            <person name="Vandepol N."/>
            <person name="Liber J."/>
            <person name="Desiro A."/>
            <person name="Na H."/>
            <person name="Kennedy M."/>
            <person name="Barry K."/>
            <person name="Grigoriev I.V."/>
            <person name="Miller A.N."/>
            <person name="O'Donnell K."/>
            <person name="Stajich J.E."/>
            <person name="Bonito G."/>
        </authorList>
    </citation>
    <scope>NUCLEOTIDE SEQUENCE</scope>
    <source>
        <strain evidence="2">KOD1015</strain>
    </source>
</reference>
<evidence type="ECO:0000313" key="3">
    <source>
        <dbReference type="Proteomes" id="UP000780801"/>
    </source>
</evidence>
<name>A0A9P6KET9_9FUNG</name>